<proteinExistence type="predicted"/>
<organism evidence="1">
    <name type="scientific">marine sediment metagenome</name>
    <dbReference type="NCBI Taxonomy" id="412755"/>
    <lineage>
        <taxon>unclassified sequences</taxon>
        <taxon>metagenomes</taxon>
        <taxon>ecological metagenomes</taxon>
    </lineage>
</organism>
<evidence type="ECO:0000313" key="1">
    <source>
        <dbReference type="EMBL" id="GAH77559.1"/>
    </source>
</evidence>
<accession>X1JGW4</accession>
<gene>
    <name evidence="1" type="ORF">S03H2_64269</name>
</gene>
<feature type="non-terminal residue" evidence="1">
    <location>
        <position position="1"/>
    </location>
</feature>
<dbReference type="EMBL" id="BARU01041727">
    <property type="protein sequence ID" value="GAH77559.1"/>
    <property type="molecule type" value="Genomic_DNA"/>
</dbReference>
<sequence>RLFIAKLISFSERLVNGSERLVNGSERYDFESKKQLKYGKICRQRMI</sequence>
<dbReference type="AlphaFoldDB" id="X1JGW4"/>
<name>X1JGW4_9ZZZZ</name>
<protein>
    <submittedName>
        <fullName evidence="1">Uncharacterized protein</fullName>
    </submittedName>
</protein>
<comment type="caution">
    <text evidence="1">The sequence shown here is derived from an EMBL/GenBank/DDBJ whole genome shotgun (WGS) entry which is preliminary data.</text>
</comment>
<reference evidence="1" key="1">
    <citation type="journal article" date="2014" name="Front. Microbiol.">
        <title>High frequency of phylogenetically diverse reductive dehalogenase-homologous genes in deep subseafloor sedimentary metagenomes.</title>
        <authorList>
            <person name="Kawai M."/>
            <person name="Futagami T."/>
            <person name="Toyoda A."/>
            <person name="Takaki Y."/>
            <person name="Nishi S."/>
            <person name="Hori S."/>
            <person name="Arai W."/>
            <person name="Tsubouchi T."/>
            <person name="Morono Y."/>
            <person name="Uchiyama I."/>
            <person name="Ito T."/>
            <person name="Fujiyama A."/>
            <person name="Inagaki F."/>
            <person name="Takami H."/>
        </authorList>
    </citation>
    <scope>NUCLEOTIDE SEQUENCE</scope>
    <source>
        <strain evidence="1">Expedition CK06-06</strain>
    </source>
</reference>